<feature type="domain" description="Isochorismatase-like" evidence="1">
    <location>
        <begin position="6"/>
        <end position="155"/>
    </location>
</feature>
<dbReference type="KEGG" id="erl:AOC36_02670"/>
<keyword evidence="3" id="KW-1185">Reference proteome</keyword>
<dbReference type="STRING" id="1514105.AOC36_02670"/>
<reference evidence="2 3" key="1">
    <citation type="submission" date="2015-10" db="EMBL/GenBank/DDBJ databases">
        <title>Erysipelothrix larvae sp. LV19 isolated from the larval gut of the rhinoceros beetle, Trypoxylus dichotomus.</title>
        <authorList>
            <person name="Lim S."/>
            <person name="Kim B.-C."/>
        </authorList>
    </citation>
    <scope>NUCLEOTIDE SEQUENCE [LARGE SCALE GENOMIC DNA]</scope>
    <source>
        <strain evidence="2 3">LV19</strain>
    </source>
</reference>
<gene>
    <name evidence="2" type="ORF">AOC36_02670</name>
</gene>
<accession>A0A120JTH7</accession>
<dbReference type="OrthoDB" id="9789777at2"/>
<dbReference type="PANTHER" id="PTHR14119">
    <property type="entry name" value="HYDROLASE"/>
    <property type="match status" value="1"/>
</dbReference>
<dbReference type="InterPro" id="IPR050993">
    <property type="entry name" value="Isochorismatase_domain"/>
</dbReference>
<organism evidence="2 3">
    <name type="scientific">Erysipelothrix larvae</name>
    <dbReference type="NCBI Taxonomy" id="1514105"/>
    <lineage>
        <taxon>Bacteria</taxon>
        <taxon>Bacillati</taxon>
        <taxon>Bacillota</taxon>
        <taxon>Erysipelotrichia</taxon>
        <taxon>Erysipelotrichales</taxon>
        <taxon>Erysipelotrichaceae</taxon>
        <taxon>Erysipelothrix</taxon>
    </lineage>
</organism>
<dbReference type="Gene3D" id="3.40.50.850">
    <property type="entry name" value="Isochorismatase-like"/>
    <property type="match status" value="1"/>
</dbReference>
<dbReference type="Pfam" id="PF00857">
    <property type="entry name" value="Isochorismatase"/>
    <property type="match status" value="1"/>
</dbReference>
<evidence type="ECO:0000313" key="2">
    <source>
        <dbReference type="EMBL" id="AMC92926.1"/>
    </source>
</evidence>
<dbReference type="InterPro" id="IPR000868">
    <property type="entry name" value="Isochorismatase-like_dom"/>
</dbReference>
<dbReference type="InterPro" id="IPR036380">
    <property type="entry name" value="Isochorismatase-like_sf"/>
</dbReference>
<evidence type="ECO:0000259" key="1">
    <source>
        <dbReference type="Pfam" id="PF00857"/>
    </source>
</evidence>
<dbReference type="SUPFAM" id="SSF52499">
    <property type="entry name" value="Isochorismatase-like hydrolases"/>
    <property type="match status" value="1"/>
</dbReference>
<sequence>MELNDSLLLVVDYQERLMPVIHDHAQVLNRAIRMVDAFNIFEAPVLVTEQYPKGLGSTVQELSDHFTKDTKIIEKTRFSALCDELMVDDAFLSRNHVVLIGVETHVCVYQTVQDLIKEGYQVSVVYDAVSSRFEMDRACGFEAIKALGARVVTSEMIIYELMGDATHPKFKDILKIVK</sequence>
<evidence type="ECO:0000313" key="3">
    <source>
        <dbReference type="Proteomes" id="UP000063781"/>
    </source>
</evidence>
<dbReference type="RefSeq" id="WP_067631093.1">
    <property type="nucleotide sequence ID" value="NZ_CP013213.1"/>
</dbReference>
<dbReference type="Proteomes" id="UP000063781">
    <property type="component" value="Chromosome"/>
</dbReference>
<name>A0A120JTH7_9FIRM</name>
<dbReference type="EMBL" id="CP013213">
    <property type="protein sequence ID" value="AMC92926.1"/>
    <property type="molecule type" value="Genomic_DNA"/>
</dbReference>
<protein>
    <recommendedName>
        <fullName evidence="1">Isochorismatase-like domain-containing protein</fullName>
    </recommendedName>
</protein>
<proteinExistence type="predicted"/>
<dbReference type="AlphaFoldDB" id="A0A120JTH7"/>
<dbReference type="PANTHER" id="PTHR14119:SF3">
    <property type="entry name" value="ISOCHORISMATASE DOMAIN-CONTAINING PROTEIN 2"/>
    <property type="match status" value="1"/>
</dbReference>